<proteinExistence type="predicted"/>
<dbReference type="Gene3D" id="3.20.20.190">
    <property type="entry name" value="Phosphatidylinositol (PI) phosphodiesterase"/>
    <property type="match status" value="1"/>
</dbReference>
<feature type="chain" id="PRO_5015154980" evidence="1">
    <location>
        <begin position="19"/>
        <end position="308"/>
    </location>
</feature>
<dbReference type="PANTHER" id="PTHR46320">
    <property type="entry name" value="GLYCEROPHOSPHODIESTER PHOSPHODIESTERASE 1"/>
    <property type="match status" value="1"/>
</dbReference>
<reference evidence="3 4" key="1">
    <citation type="submission" date="2018-03" db="EMBL/GenBank/DDBJ databases">
        <title>Genomic Encyclopedia of Type Strains, Phase III (KMG-III): the genomes of soil and plant-associated and newly described type strains.</title>
        <authorList>
            <person name="Whitman W."/>
        </authorList>
    </citation>
    <scope>NUCLEOTIDE SEQUENCE [LARGE SCALE GENOMIC DNA]</scope>
    <source>
        <strain evidence="3 4">CGMCC 1.12700</strain>
    </source>
</reference>
<dbReference type="SUPFAM" id="SSF51695">
    <property type="entry name" value="PLC-like phosphodiesterases"/>
    <property type="match status" value="1"/>
</dbReference>
<sequence length="308" mass="34235">MKRIAFLVSFLAAGLLHAQQPRTAQSIMTHFLHPSSHYVLVAAHRGDWRNAPENSLHALDLCLKMGVDIMETDVVKTKDGVLILMHDPKIDRTTSGKGLVSEHTWEELEQLTLKQGHGGPTEERIPTFEAFMRAVKGKPILVNLDKCWDIIPDVYAVLKKTGTVEQGLFKGVLPLAQLRKQFGPIVDSIHYMPMISPALYATSAGPEFLPPNLIDGFFKQYRPAGFELGFDQEKSPVVTECIPKVKAAGVTVWLNALWASQNAGHDDERAMTDADANWGYLLALGANAIQTDRPYELLQYLRSKGLHD</sequence>
<evidence type="ECO:0000313" key="3">
    <source>
        <dbReference type="EMBL" id="PSK89522.1"/>
    </source>
</evidence>
<evidence type="ECO:0000256" key="1">
    <source>
        <dbReference type="SAM" id="SignalP"/>
    </source>
</evidence>
<dbReference type="InterPro" id="IPR030395">
    <property type="entry name" value="GP_PDE_dom"/>
</dbReference>
<keyword evidence="4" id="KW-1185">Reference proteome</keyword>
<dbReference type="GO" id="GO:0006580">
    <property type="term" value="P:ethanolamine metabolic process"/>
    <property type="evidence" value="ECO:0007669"/>
    <property type="project" value="TreeGrafter"/>
</dbReference>
<evidence type="ECO:0000313" key="4">
    <source>
        <dbReference type="Proteomes" id="UP000240572"/>
    </source>
</evidence>
<dbReference type="EMBL" id="PYGD01000011">
    <property type="protein sequence ID" value="PSK89522.1"/>
    <property type="molecule type" value="Genomic_DNA"/>
</dbReference>
<dbReference type="InterPro" id="IPR032160">
    <property type="entry name" value="DUF4996"/>
</dbReference>
<dbReference type="Pfam" id="PF16387">
    <property type="entry name" value="DUF4996"/>
    <property type="match status" value="1"/>
</dbReference>
<dbReference type="RefSeq" id="WP_106524768.1">
    <property type="nucleotide sequence ID" value="NZ_PYGD01000011.1"/>
</dbReference>
<keyword evidence="1" id="KW-0732">Signal</keyword>
<dbReference type="GO" id="GO:0008889">
    <property type="term" value="F:glycerophosphodiester phosphodiesterase activity"/>
    <property type="evidence" value="ECO:0007669"/>
    <property type="project" value="TreeGrafter"/>
</dbReference>
<organism evidence="3 4">
    <name type="scientific">Taibaiella chishuiensis</name>
    <dbReference type="NCBI Taxonomy" id="1434707"/>
    <lineage>
        <taxon>Bacteria</taxon>
        <taxon>Pseudomonadati</taxon>
        <taxon>Bacteroidota</taxon>
        <taxon>Chitinophagia</taxon>
        <taxon>Chitinophagales</taxon>
        <taxon>Chitinophagaceae</taxon>
        <taxon>Taibaiella</taxon>
    </lineage>
</organism>
<dbReference type="GO" id="GO:0005886">
    <property type="term" value="C:plasma membrane"/>
    <property type="evidence" value="ECO:0007669"/>
    <property type="project" value="TreeGrafter"/>
</dbReference>
<comment type="caution">
    <text evidence="3">The sequence shown here is derived from an EMBL/GenBank/DDBJ whole genome shotgun (WGS) entry which is preliminary data.</text>
</comment>
<dbReference type="GO" id="GO:0006644">
    <property type="term" value="P:phospholipid metabolic process"/>
    <property type="evidence" value="ECO:0007669"/>
    <property type="project" value="TreeGrafter"/>
</dbReference>
<dbReference type="PANTHER" id="PTHR46320:SF1">
    <property type="entry name" value="GLYCEROPHOSPHODIESTER PHOSPHODIESTERASE 1"/>
    <property type="match status" value="1"/>
</dbReference>
<protein>
    <submittedName>
        <fullName evidence="3">Glycerophosphoryl diester phosphodiesterase</fullName>
    </submittedName>
</protein>
<dbReference type="Pfam" id="PF03009">
    <property type="entry name" value="GDPD"/>
    <property type="match status" value="1"/>
</dbReference>
<dbReference type="AlphaFoldDB" id="A0A2P8CX17"/>
<dbReference type="OrthoDB" id="384721at2"/>
<evidence type="ECO:0000259" key="2">
    <source>
        <dbReference type="PROSITE" id="PS51704"/>
    </source>
</evidence>
<dbReference type="InterPro" id="IPR017946">
    <property type="entry name" value="PLC-like_Pdiesterase_TIM-brl"/>
</dbReference>
<accession>A0A2P8CX17</accession>
<dbReference type="Proteomes" id="UP000240572">
    <property type="component" value="Unassembled WGS sequence"/>
</dbReference>
<gene>
    <name evidence="3" type="ORF">B0I18_11177</name>
</gene>
<dbReference type="CDD" id="cd08566">
    <property type="entry name" value="GDPD_AtGDE_like"/>
    <property type="match status" value="1"/>
</dbReference>
<name>A0A2P8CX17_9BACT</name>
<dbReference type="PROSITE" id="PS51704">
    <property type="entry name" value="GP_PDE"/>
    <property type="match status" value="1"/>
</dbReference>
<feature type="domain" description="GP-PDE" evidence="2">
    <location>
        <begin position="39"/>
        <end position="301"/>
    </location>
</feature>
<dbReference type="GO" id="GO:0070291">
    <property type="term" value="P:N-acylethanolamine metabolic process"/>
    <property type="evidence" value="ECO:0007669"/>
    <property type="project" value="TreeGrafter"/>
</dbReference>
<feature type="signal peptide" evidence="1">
    <location>
        <begin position="1"/>
        <end position="18"/>
    </location>
</feature>